<evidence type="ECO:0008006" key="4">
    <source>
        <dbReference type="Google" id="ProtNLM"/>
    </source>
</evidence>
<name>A0A840ZLM5_9HYPH</name>
<evidence type="ECO:0000256" key="1">
    <source>
        <dbReference type="SAM" id="MobiDB-lite"/>
    </source>
</evidence>
<organism evidence="2 3">
    <name type="scientific">Methylorubrum rhodinum</name>
    <dbReference type="NCBI Taxonomy" id="29428"/>
    <lineage>
        <taxon>Bacteria</taxon>
        <taxon>Pseudomonadati</taxon>
        <taxon>Pseudomonadota</taxon>
        <taxon>Alphaproteobacteria</taxon>
        <taxon>Hyphomicrobiales</taxon>
        <taxon>Methylobacteriaceae</taxon>
        <taxon>Methylorubrum</taxon>
    </lineage>
</organism>
<evidence type="ECO:0000313" key="3">
    <source>
        <dbReference type="Proteomes" id="UP000583454"/>
    </source>
</evidence>
<protein>
    <recommendedName>
        <fullName evidence="4">Lipoprotein</fullName>
    </recommendedName>
</protein>
<dbReference type="AlphaFoldDB" id="A0A840ZLM5"/>
<keyword evidence="3" id="KW-1185">Reference proteome</keyword>
<evidence type="ECO:0000313" key="2">
    <source>
        <dbReference type="EMBL" id="MBB5758210.1"/>
    </source>
</evidence>
<dbReference type="Proteomes" id="UP000583454">
    <property type="component" value="Unassembled WGS sequence"/>
</dbReference>
<comment type="caution">
    <text evidence="2">The sequence shown here is derived from an EMBL/GenBank/DDBJ whole genome shotgun (WGS) entry which is preliminary data.</text>
</comment>
<sequence>MRSGGGVWGAAVLATWLAVWLGACTATSPLPPPGAAAGTLRERIAALALGQVEFGSVSLLPVRLEHSRLAGPFEDGGRRLYCVKTRMYGRTFGKPERPKIVVRDEGGALSVLRDEDDVCEGHRSEPFPELDTAAGAPA</sequence>
<gene>
    <name evidence="2" type="ORF">HNR00_002928</name>
</gene>
<reference evidence="2 3" key="1">
    <citation type="submission" date="2020-08" db="EMBL/GenBank/DDBJ databases">
        <title>Genomic Encyclopedia of Type Strains, Phase IV (KMG-IV): sequencing the most valuable type-strain genomes for metagenomic binning, comparative biology and taxonomic classification.</title>
        <authorList>
            <person name="Goeker M."/>
        </authorList>
    </citation>
    <scope>NUCLEOTIDE SEQUENCE [LARGE SCALE GENOMIC DNA]</scope>
    <source>
        <strain evidence="2 3">DSM 2163</strain>
    </source>
</reference>
<dbReference type="PROSITE" id="PS51257">
    <property type="entry name" value="PROKAR_LIPOPROTEIN"/>
    <property type="match status" value="1"/>
</dbReference>
<dbReference type="EMBL" id="JACHOP010000012">
    <property type="protein sequence ID" value="MBB5758210.1"/>
    <property type="molecule type" value="Genomic_DNA"/>
</dbReference>
<accession>A0A840ZLM5</accession>
<feature type="region of interest" description="Disordered" evidence="1">
    <location>
        <begin position="119"/>
        <end position="138"/>
    </location>
</feature>
<proteinExistence type="predicted"/>
<dbReference type="RefSeq" id="WP_183570444.1">
    <property type="nucleotide sequence ID" value="NZ_JACHOP010000012.1"/>
</dbReference>